<dbReference type="Gene3D" id="1.10.640.10">
    <property type="entry name" value="Haem peroxidase domain superfamily, animal type"/>
    <property type="match status" value="1"/>
</dbReference>
<dbReference type="GO" id="GO:0020037">
    <property type="term" value="F:heme binding"/>
    <property type="evidence" value="ECO:0007669"/>
    <property type="project" value="InterPro"/>
</dbReference>
<evidence type="ECO:0000313" key="8">
    <source>
        <dbReference type="Proteomes" id="UP000000268"/>
    </source>
</evidence>
<keyword evidence="8" id="KW-1185">Reference proteome</keyword>
<proteinExistence type="predicted"/>
<gene>
    <name evidence="7" type="ordered locus">AM1_B0368</name>
</gene>
<dbReference type="InterPro" id="IPR019791">
    <property type="entry name" value="Haem_peroxidase_animal"/>
</dbReference>
<dbReference type="PROSITE" id="PS50292">
    <property type="entry name" value="PEROXIDASE_3"/>
    <property type="match status" value="1"/>
</dbReference>
<evidence type="ECO:0000256" key="6">
    <source>
        <dbReference type="SAM" id="MobiDB-lite"/>
    </source>
</evidence>
<dbReference type="EMBL" id="CP000839">
    <property type="protein sequence ID" value="ABW32086.1"/>
    <property type="molecule type" value="Genomic_DNA"/>
</dbReference>
<feature type="region of interest" description="Disordered" evidence="6">
    <location>
        <begin position="374"/>
        <end position="393"/>
    </location>
</feature>
<dbReference type="InterPro" id="IPR010255">
    <property type="entry name" value="Haem_peroxidase_sf"/>
</dbReference>
<dbReference type="SUPFAM" id="SSF48113">
    <property type="entry name" value="Heme-dependent peroxidases"/>
    <property type="match status" value="1"/>
</dbReference>
<sequence length="938" mass="103893">MNDPNSAGSKCPFGFGKNVQLNTQSPGLETGDPLEAMNAGNHAQAITLLNIKVADGSASQTDIERLALAKFESGDPKGAAKIFRELGERFPESNHASWWQDRARVTGQAAMNGESVERKSPITDTYRSGDANRVLREFWEGPNKDIMDFNEEPLKVYVPKPSLWRKGINLLLGGAFDLVQGLTSCIFKVVDTVFSRFGKYRQAMRHGIWTYLPSTIGLLRLASDRNELLAGRNIPESMKTQSDLSSSYTAKHPGPGGFFTDPDLPSAGAVGQPIPIHGGLGDKPNKYEHLLPSAAEIAQAELYATGRRETADHLNVFAIDHLFDLPHDVLMPAFNEHKKIPIPVASGSPEAELGIEWVWIRANEIDPKTGAVLSSTTNAWDGSPDRGSTPEAVKRMRTDPATGEMLPGGKIYLQDGKWLPNIEHESGAKTIQTGIDQNMSIGVTLIRTVYVRFHNLVCDILAKRHPELTDNQLYWKAANIVIQTRAKVHTAFWTPMLFGHETATRALHSNQFGLLQGRTPLRQKLVHDPLHKGTHPALHGLAGNPKIAQMFSDPELKGLDFSETYRPVGHALQPDGFDMALCDIHEQGKPVAGGEFISLTETLGSTGNELLQREGIGRIAHMLMNTSVGAFTLNNYLPEFAHLATAGGTTRIGETDVQRGLDRGTGRYNSFLERLNIPGLKSYRELFKEPDSKNAQEVIQRWEQLFGPYNEASGELFLTTGMGQLADEFRPEGYAVPNPTFMNFVMEASTRFMHNEWLTNYAGPEQVTPTGTNIVNAVTFEHLLGLFGGDEFREYLEGRERPNAFSNMRTNIPHPIESHVDYGEENLLDFGAGAAYLEAHWTGKGLENYEIYRVHDGDKSYLVDLTDRQVYMDHDNDGRIRMSDAVFFLPEGCPSENELFAKAEGFALDSQQPGKLSTQEIKMLKQHNYDKKKVGVAA</sequence>
<protein>
    <recommendedName>
        <fullName evidence="9">Heme peroxidase</fullName>
    </recommendedName>
</protein>
<evidence type="ECO:0000256" key="2">
    <source>
        <dbReference type="ARBA" id="ARBA00022821"/>
    </source>
</evidence>
<dbReference type="OrthoDB" id="9765610at2"/>
<feature type="region of interest" description="Disordered" evidence="6">
    <location>
        <begin position="1"/>
        <end position="33"/>
    </location>
</feature>
<dbReference type="PANTHER" id="PTHR11903:SF11">
    <property type="entry name" value="ALPHA-DIOXYGENASE 1"/>
    <property type="match status" value="1"/>
</dbReference>
<dbReference type="GO" id="GO:0004601">
    <property type="term" value="F:peroxidase activity"/>
    <property type="evidence" value="ECO:0007669"/>
    <property type="project" value="InterPro"/>
</dbReference>
<dbReference type="HOGENOM" id="CLU_312525_0_0_3"/>
<evidence type="ECO:0000256" key="4">
    <source>
        <dbReference type="ARBA" id="ARBA00023002"/>
    </source>
</evidence>
<dbReference type="Pfam" id="PF03098">
    <property type="entry name" value="An_peroxidase"/>
    <property type="match status" value="1"/>
</dbReference>
<reference evidence="7 8" key="1">
    <citation type="journal article" date="2008" name="Proc. Natl. Acad. Sci. U.S.A.">
        <title>Niche adaptation and genome expansion in the chlorophyll d-producing cyanobacterium Acaryochloris marina.</title>
        <authorList>
            <person name="Swingley W.D."/>
            <person name="Chen M."/>
            <person name="Cheung P.C."/>
            <person name="Conrad A.L."/>
            <person name="Dejesa L.C."/>
            <person name="Hao J."/>
            <person name="Honchak B.M."/>
            <person name="Karbach L.E."/>
            <person name="Kurdoglu A."/>
            <person name="Lahiri S."/>
            <person name="Mastrian S.D."/>
            <person name="Miyashita H."/>
            <person name="Page L."/>
            <person name="Ramakrishna P."/>
            <person name="Satoh S."/>
            <person name="Sattley W.M."/>
            <person name="Shimada Y."/>
            <person name="Taylor H.L."/>
            <person name="Tomo T."/>
            <person name="Tsuchiya T."/>
            <person name="Wang Z.T."/>
            <person name="Raymond J."/>
            <person name="Mimuro M."/>
            <person name="Blankenship R.E."/>
            <person name="Touchman J.W."/>
        </authorList>
    </citation>
    <scope>NUCLEOTIDE SEQUENCE [LARGE SCALE GENOMIC DNA]</scope>
    <source>
        <strain evidence="8">MBIC 11017</strain>
        <plasmid evidence="8">Plasmid pREB2</plasmid>
    </source>
</reference>
<keyword evidence="4" id="KW-0560">Oxidoreductase</keyword>
<dbReference type="GO" id="GO:0016702">
    <property type="term" value="F:oxidoreductase activity, acting on single donors with incorporation of molecular oxygen, incorporation of two atoms of oxygen"/>
    <property type="evidence" value="ECO:0007669"/>
    <property type="project" value="TreeGrafter"/>
</dbReference>
<dbReference type="RefSeq" id="WP_012167232.1">
    <property type="nucleotide sequence ID" value="NC_009927.1"/>
</dbReference>
<keyword evidence="3" id="KW-0223">Dioxygenase</keyword>
<evidence type="ECO:0000256" key="1">
    <source>
        <dbReference type="ARBA" id="ARBA00022723"/>
    </source>
</evidence>
<dbReference type="KEGG" id="amr:AM1_B0368"/>
<dbReference type="PANTHER" id="PTHR11903">
    <property type="entry name" value="PROSTAGLANDIN G/H SYNTHASE"/>
    <property type="match status" value="1"/>
</dbReference>
<dbReference type="InterPro" id="IPR037120">
    <property type="entry name" value="Haem_peroxidase_sf_animal"/>
</dbReference>
<dbReference type="GO" id="GO:0006952">
    <property type="term" value="P:defense response"/>
    <property type="evidence" value="ECO:0007669"/>
    <property type="project" value="UniProtKB-KW"/>
</dbReference>
<keyword evidence="7" id="KW-0614">Plasmid</keyword>
<accession>A8ZLQ9</accession>
<dbReference type="Proteomes" id="UP000000268">
    <property type="component" value="Plasmid pREB2"/>
</dbReference>
<dbReference type="GO" id="GO:0006979">
    <property type="term" value="P:response to oxidative stress"/>
    <property type="evidence" value="ECO:0007669"/>
    <property type="project" value="InterPro"/>
</dbReference>
<keyword evidence="1" id="KW-0479">Metal-binding</keyword>
<keyword evidence="5" id="KW-0408">Iron</keyword>
<evidence type="ECO:0008006" key="9">
    <source>
        <dbReference type="Google" id="ProtNLM"/>
    </source>
</evidence>
<organism evidence="7 8">
    <name type="scientific">Acaryochloris marina (strain MBIC 11017)</name>
    <dbReference type="NCBI Taxonomy" id="329726"/>
    <lineage>
        <taxon>Bacteria</taxon>
        <taxon>Bacillati</taxon>
        <taxon>Cyanobacteriota</taxon>
        <taxon>Cyanophyceae</taxon>
        <taxon>Acaryochloridales</taxon>
        <taxon>Acaryochloridaceae</taxon>
        <taxon>Acaryochloris</taxon>
    </lineage>
</organism>
<keyword evidence="2" id="KW-0611">Plant defense</keyword>
<evidence type="ECO:0000256" key="5">
    <source>
        <dbReference type="ARBA" id="ARBA00023004"/>
    </source>
</evidence>
<dbReference type="AlphaFoldDB" id="A8ZLQ9"/>
<evidence type="ECO:0000256" key="3">
    <source>
        <dbReference type="ARBA" id="ARBA00022964"/>
    </source>
</evidence>
<dbReference type="GO" id="GO:0006631">
    <property type="term" value="P:fatty acid metabolic process"/>
    <property type="evidence" value="ECO:0007669"/>
    <property type="project" value="UniProtKB-ARBA"/>
</dbReference>
<name>A8ZLQ9_ACAM1</name>
<dbReference type="GO" id="GO:0046872">
    <property type="term" value="F:metal ion binding"/>
    <property type="evidence" value="ECO:0007669"/>
    <property type="project" value="UniProtKB-KW"/>
</dbReference>
<geneLocation type="plasmid" evidence="7 8">
    <name>pREB2</name>
</geneLocation>
<evidence type="ECO:0000313" key="7">
    <source>
        <dbReference type="EMBL" id="ABW32086.1"/>
    </source>
</evidence>
<dbReference type="InterPro" id="IPR050783">
    <property type="entry name" value="Oxylipin_biosynth_metab"/>
</dbReference>